<dbReference type="InterPro" id="IPR029058">
    <property type="entry name" value="AB_hydrolase_fold"/>
</dbReference>
<feature type="domain" description="Alpha/beta hydrolase fold-3" evidence="4">
    <location>
        <begin position="113"/>
        <end position="318"/>
    </location>
</feature>
<evidence type="ECO:0000256" key="1">
    <source>
        <dbReference type="ARBA" id="ARBA00010515"/>
    </source>
</evidence>
<evidence type="ECO:0000313" key="5">
    <source>
        <dbReference type="EMBL" id="NYI44109.1"/>
    </source>
</evidence>
<dbReference type="InterPro" id="IPR050300">
    <property type="entry name" value="GDXG_lipolytic_enzyme"/>
</dbReference>
<dbReference type="AlphaFoldDB" id="A0A7Y9ZET3"/>
<sequence length="343" mass="36320">MNLRATVESAAVKTVMGLPERVQRLAAGRPLVLDGQTLATDLHLMLRLQQVARRSELGAADIARGRAAMRDNAALVAGRQPIGATRELTVAGLPARHYLPHGARPATDAQPLLVFFHGGGFLYGDLDSHDGPCRVLAEVSGVPVLAVEYGVGPERAFPGGFDDAFAAVQWVVENAAELGVDPARIGVAGDSAGGNIAAWTAIAAARAGVPLAFQLLVYPCTDADRATESLRLFGEGLYLTAESIAMFNDVYLPTPEDRADERVNLLDVELPAGLAPAYVVTAGFDPLRDEGEAYARRLADAGVEVELRRFVDQIHGFLNIVGVGRSSRAAVLEIADRLRTALG</sequence>
<organism evidence="5 6">
    <name type="scientific">Nocardioides aromaticivorans</name>
    <dbReference type="NCBI Taxonomy" id="200618"/>
    <lineage>
        <taxon>Bacteria</taxon>
        <taxon>Bacillati</taxon>
        <taxon>Actinomycetota</taxon>
        <taxon>Actinomycetes</taxon>
        <taxon>Propionibacteriales</taxon>
        <taxon>Nocardioidaceae</taxon>
        <taxon>Nocardioides</taxon>
    </lineage>
</organism>
<accession>A0A7Y9ZET3</accession>
<dbReference type="InterPro" id="IPR002168">
    <property type="entry name" value="Lipase_GDXG_HIS_AS"/>
</dbReference>
<gene>
    <name evidence="5" type="ORF">BJ993_001189</name>
</gene>
<proteinExistence type="inferred from homology"/>
<dbReference type="Gene3D" id="3.40.50.1820">
    <property type="entry name" value="alpha/beta hydrolase"/>
    <property type="match status" value="1"/>
</dbReference>
<dbReference type="RefSeq" id="WP_242530353.1">
    <property type="nucleotide sequence ID" value="NZ_CP022295.1"/>
</dbReference>
<comment type="similarity">
    <text evidence="1">Belongs to the 'GDXG' lipolytic enzyme family.</text>
</comment>
<comment type="caution">
    <text evidence="5">The sequence shown here is derived from an EMBL/GenBank/DDBJ whole genome shotgun (WGS) entry which is preliminary data.</text>
</comment>
<dbReference type="Pfam" id="PF07859">
    <property type="entry name" value="Abhydrolase_3"/>
    <property type="match status" value="1"/>
</dbReference>
<dbReference type="PROSITE" id="PS01173">
    <property type="entry name" value="LIPASE_GDXG_HIS"/>
    <property type="match status" value="1"/>
</dbReference>
<evidence type="ECO:0000256" key="3">
    <source>
        <dbReference type="PROSITE-ProRule" id="PRU10038"/>
    </source>
</evidence>
<evidence type="ECO:0000313" key="6">
    <source>
        <dbReference type="Proteomes" id="UP000562045"/>
    </source>
</evidence>
<feature type="active site" evidence="3">
    <location>
        <position position="191"/>
    </location>
</feature>
<dbReference type="PANTHER" id="PTHR48081:SF8">
    <property type="entry name" value="ALPHA_BETA HYDROLASE FOLD-3 DOMAIN-CONTAINING PROTEIN-RELATED"/>
    <property type="match status" value="1"/>
</dbReference>
<keyword evidence="2 5" id="KW-0378">Hydrolase</keyword>
<dbReference type="EC" id="3.1.1.-" evidence="5"/>
<dbReference type="EMBL" id="JACBZM010000001">
    <property type="protein sequence ID" value="NYI44109.1"/>
    <property type="molecule type" value="Genomic_DNA"/>
</dbReference>
<dbReference type="InterPro" id="IPR013094">
    <property type="entry name" value="AB_hydrolase_3"/>
</dbReference>
<evidence type="ECO:0000259" key="4">
    <source>
        <dbReference type="Pfam" id="PF07859"/>
    </source>
</evidence>
<reference evidence="5 6" key="1">
    <citation type="submission" date="2020-07" db="EMBL/GenBank/DDBJ databases">
        <title>Sequencing the genomes of 1000 actinobacteria strains.</title>
        <authorList>
            <person name="Klenk H.-P."/>
        </authorList>
    </citation>
    <scope>NUCLEOTIDE SEQUENCE [LARGE SCALE GENOMIC DNA]</scope>
    <source>
        <strain evidence="5 6">DSM 15131</strain>
    </source>
</reference>
<evidence type="ECO:0000256" key="2">
    <source>
        <dbReference type="ARBA" id="ARBA00022801"/>
    </source>
</evidence>
<protein>
    <submittedName>
        <fullName evidence="5">Acetyl esterase</fullName>
        <ecNumber evidence="5">3.1.1.-</ecNumber>
    </submittedName>
</protein>
<dbReference type="InterPro" id="IPR033140">
    <property type="entry name" value="Lipase_GDXG_put_SER_AS"/>
</dbReference>
<dbReference type="PANTHER" id="PTHR48081">
    <property type="entry name" value="AB HYDROLASE SUPERFAMILY PROTEIN C4A8.06C"/>
    <property type="match status" value="1"/>
</dbReference>
<dbReference type="PROSITE" id="PS01174">
    <property type="entry name" value="LIPASE_GDXG_SER"/>
    <property type="match status" value="1"/>
</dbReference>
<name>A0A7Y9ZET3_9ACTN</name>
<dbReference type="GO" id="GO:0016787">
    <property type="term" value="F:hydrolase activity"/>
    <property type="evidence" value="ECO:0007669"/>
    <property type="project" value="UniProtKB-KW"/>
</dbReference>
<dbReference type="SUPFAM" id="SSF53474">
    <property type="entry name" value="alpha/beta-Hydrolases"/>
    <property type="match status" value="1"/>
</dbReference>
<dbReference type="Proteomes" id="UP000562045">
    <property type="component" value="Unassembled WGS sequence"/>
</dbReference>